<evidence type="ECO:0000313" key="17">
    <source>
        <dbReference type="Proteomes" id="UP000000378"/>
    </source>
</evidence>
<keyword evidence="4" id="KW-0145">Chemotaxis</keyword>
<keyword evidence="9" id="KW-0067">ATP-binding</keyword>
<dbReference type="Pfam" id="PF01584">
    <property type="entry name" value="CheW"/>
    <property type="match status" value="1"/>
</dbReference>
<keyword evidence="17" id="KW-1185">Reference proteome</keyword>
<keyword evidence="7" id="KW-0547">Nucleotide-binding</keyword>
<dbReference type="Pfam" id="PF02518">
    <property type="entry name" value="HATPase_c"/>
    <property type="match status" value="1"/>
</dbReference>
<dbReference type="InterPro" id="IPR004358">
    <property type="entry name" value="Sig_transdc_His_kin-like_C"/>
</dbReference>
<evidence type="ECO:0000256" key="2">
    <source>
        <dbReference type="ARBA" id="ARBA00012438"/>
    </source>
</evidence>
<reference evidence="17" key="1">
    <citation type="journal article" date="2010" name="Stand. Genomic Sci.">
        <title>Complete genome sequence of Syntrophothermus lipocalidus type strain (TGB-C1T).</title>
        <authorList>
            <consortium name="US DOE Joint Genome Institute (JGI-PGF)"/>
            <person name="Djao O."/>
            <person name="Zhang X."/>
            <person name="Lucas S."/>
            <person name="Lapidus A."/>
            <person name="Glavina Del Rio T."/>
            <person name="Nolan M."/>
            <person name="Tice H."/>
            <person name="Cheng J."/>
            <person name="Han C."/>
            <person name="Tapia R."/>
            <person name="Goodwin L."/>
            <person name="Pitluck S."/>
            <person name="Liolios K."/>
            <person name="Ivanova N."/>
            <person name="Mavromatis K."/>
            <person name="Mikhailova N."/>
            <person name="Ovchinnikova G."/>
            <person name="Pati A."/>
            <person name="Brambilla E."/>
            <person name="Chen A."/>
            <person name="Palaniappan K."/>
            <person name="Land M."/>
            <person name="Hauser L."/>
            <person name="Chang Y."/>
            <person name="Jeffries C."/>
            <person name="Rohde M."/>
            <person name="Sikorski J."/>
            <person name="Spring S."/>
            <person name="Goker M."/>
            <person name="Detter J."/>
            <person name="Woyke T."/>
            <person name="Bristow J."/>
            <person name="Eisen J."/>
            <person name="Markowitz V."/>
            <person name="Hugenholtz P."/>
            <person name="Kyrpides N."/>
            <person name="Klenk H."/>
        </authorList>
    </citation>
    <scope>NUCLEOTIDE SEQUENCE [LARGE SCALE GENOMIC DNA]</scope>
    <source>
        <strain evidence="17">DSM 12680 / TGB-C1</strain>
    </source>
</reference>
<dbReference type="OrthoDB" id="9803176at2"/>
<evidence type="ECO:0000256" key="1">
    <source>
        <dbReference type="ARBA" id="ARBA00000085"/>
    </source>
</evidence>
<dbReference type="CDD" id="cd16916">
    <property type="entry name" value="HATPase_CheA-like"/>
    <property type="match status" value="1"/>
</dbReference>
<evidence type="ECO:0000256" key="10">
    <source>
        <dbReference type="ARBA" id="ARBA00023012"/>
    </source>
</evidence>
<dbReference type="SMART" id="SM01231">
    <property type="entry name" value="H-kinase_dim"/>
    <property type="match status" value="1"/>
</dbReference>
<evidence type="ECO:0000256" key="11">
    <source>
        <dbReference type="ARBA" id="ARBA00035100"/>
    </source>
</evidence>
<dbReference type="InterPro" id="IPR004105">
    <property type="entry name" value="CheA-like_dim"/>
</dbReference>
<dbReference type="Gene3D" id="2.30.30.40">
    <property type="entry name" value="SH3 Domains"/>
    <property type="match status" value="1"/>
</dbReference>
<gene>
    <name evidence="16" type="ordered locus">Slip_1728</name>
</gene>
<dbReference type="SUPFAM" id="SSF47384">
    <property type="entry name" value="Homodimeric domain of signal transducing histidine kinase"/>
    <property type="match status" value="1"/>
</dbReference>
<evidence type="ECO:0000256" key="4">
    <source>
        <dbReference type="ARBA" id="ARBA00022500"/>
    </source>
</evidence>
<dbReference type="KEGG" id="slp:Slip_1728"/>
<feature type="domain" description="HPt" evidence="15">
    <location>
        <begin position="5"/>
        <end position="108"/>
    </location>
</feature>
<dbReference type="Pfam" id="PF01627">
    <property type="entry name" value="Hpt"/>
    <property type="match status" value="1"/>
</dbReference>
<evidence type="ECO:0000256" key="5">
    <source>
        <dbReference type="ARBA" id="ARBA00022553"/>
    </source>
</evidence>
<feature type="domain" description="CheW-like" evidence="14">
    <location>
        <begin position="747"/>
        <end position="888"/>
    </location>
</feature>
<dbReference type="InterPro" id="IPR037006">
    <property type="entry name" value="CheA-like_homodim_sf"/>
</dbReference>
<dbReference type="SMART" id="SM00073">
    <property type="entry name" value="HPT"/>
    <property type="match status" value="2"/>
</dbReference>
<dbReference type="EC" id="2.7.13.3" evidence="2"/>
<keyword evidence="8 16" id="KW-0418">Kinase</keyword>
<evidence type="ECO:0000256" key="6">
    <source>
        <dbReference type="ARBA" id="ARBA00022679"/>
    </source>
</evidence>
<dbReference type="HOGENOM" id="CLU_000650_3_6_9"/>
<dbReference type="InterPro" id="IPR005467">
    <property type="entry name" value="His_kinase_dom"/>
</dbReference>
<evidence type="ECO:0000256" key="3">
    <source>
        <dbReference type="ARBA" id="ARBA00021495"/>
    </source>
</evidence>
<dbReference type="Gene3D" id="1.20.120.160">
    <property type="entry name" value="HPT domain"/>
    <property type="match status" value="2"/>
</dbReference>
<feature type="domain" description="HPt" evidence="15">
    <location>
        <begin position="167"/>
        <end position="282"/>
    </location>
</feature>
<feature type="modified residue" description="Phosphohistidine" evidence="12">
    <location>
        <position position="51"/>
    </location>
</feature>
<evidence type="ECO:0000259" key="15">
    <source>
        <dbReference type="PROSITE" id="PS50894"/>
    </source>
</evidence>
<dbReference type="GO" id="GO:0005737">
    <property type="term" value="C:cytoplasm"/>
    <property type="evidence" value="ECO:0007669"/>
    <property type="project" value="InterPro"/>
</dbReference>
<dbReference type="PRINTS" id="PR00344">
    <property type="entry name" value="BCTRLSENSOR"/>
</dbReference>
<name>D7CP50_SYNLT</name>
<evidence type="ECO:0000256" key="8">
    <source>
        <dbReference type="ARBA" id="ARBA00022777"/>
    </source>
</evidence>
<dbReference type="PROSITE" id="PS50851">
    <property type="entry name" value="CHEW"/>
    <property type="match status" value="1"/>
</dbReference>
<dbReference type="eggNOG" id="COG0643">
    <property type="taxonomic scope" value="Bacteria"/>
</dbReference>
<dbReference type="FunFam" id="3.30.565.10:FF:000016">
    <property type="entry name" value="Chemotaxis protein CheA, putative"/>
    <property type="match status" value="1"/>
</dbReference>
<dbReference type="InterPro" id="IPR008207">
    <property type="entry name" value="Sig_transdc_His_kin_Hpt_dom"/>
</dbReference>
<dbReference type="CDD" id="cd00088">
    <property type="entry name" value="HPT"/>
    <property type="match status" value="2"/>
</dbReference>
<feature type="modified residue" description="Phosphohistidine" evidence="12">
    <location>
        <position position="214"/>
    </location>
</feature>
<protein>
    <recommendedName>
        <fullName evidence="3">Chemotaxis protein CheA</fullName>
        <ecNumber evidence="2">2.7.13.3</ecNumber>
    </recommendedName>
</protein>
<dbReference type="SMART" id="SM00387">
    <property type="entry name" value="HATPase_c"/>
    <property type="match status" value="1"/>
</dbReference>
<proteinExistence type="predicted"/>
<dbReference type="InterPro" id="IPR051315">
    <property type="entry name" value="Bact_Chemotaxis_CheA"/>
</dbReference>
<dbReference type="Gene3D" id="3.30.565.10">
    <property type="entry name" value="Histidine kinase-like ATPase, C-terminal domain"/>
    <property type="match status" value="1"/>
</dbReference>
<dbReference type="Gene3D" id="1.10.287.560">
    <property type="entry name" value="Histidine kinase CheA-like, homodimeric domain"/>
    <property type="match status" value="1"/>
</dbReference>
<dbReference type="SUPFAM" id="SSF50341">
    <property type="entry name" value="CheW-like"/>
    <property type="match status" value="1"/>
</dbReference>
<dbReference type="GO" id="GO:0006935">
    <property type="term" value="P:chemotaxis"/>
    <property type="evidence" value="ECO:0007669"/>
    <property type="project" value="UniProtKB-KW"/>
</dbReference>
<dbReference type="InterPro" id="IPR003594">
    <property type="entry name" value="HATPase_dom"/>
</dbReference>
<dbReference type="PANTHER" id="PTHR43395">
    <property type="entry name" value="SENSOR HISTIDINE KINASE CHEA"/>
    <property type="match status" value="1"/>
</dbReference>
<dbReference type="PROSITE" id="PS50109">
    <property type="entry name" value="HIS_KIN"/>
    <property type="match status" value="1"/>
</dbReference>
<evidence type="ECO:0000259" key="14">
    <source>
        <dbReference type="PROSITE" id="PS50851"/>
    </source>
</evidence>
<comment type="function">
    <text evidence="11">Involved in the transmission of sensory signals from the chemoreceptors to the flagellar motors. CheA is autophosphorylated; it can transfer its phosphate group to either CheB or CheY.</text>
</comment>
<keyword evidence="6" id="KW-0808">Transferase</keyword>
<dbReference type="InterPro" id="IPR036097">
    <property type="entry name" value="HisK_dim/P_sf"/>
</dbReference>
<dbReference type="AlphaFoldDB" id="D7CP50"/>
<dbReference type="Pfam" id="PF02895">
    <property type="entry name" value="H-kinase_dim"/>
    <property type="match status" value="1"/>
</dbReference>
<dbReference type="Proteomes" id="UP000000378">
    <property type="component" value="Chromosome"/>
</dbReference>
<dbReference type="InterPro" id="IPR036061">
    <property type="entry name" value="CheW-like_dom_sf"/>
</dbReference>
<evidence type="ECO:0000256" key="7">
    <source>
        <dbReference type="ARBA" id="ARBA00022741"/>
    </source>
</evidence>
<dbReference type="eggNOG" id="COG2198">
    <property type="taxonomic scope" value="Bacteria"/>
</dbReference>
<dbReference type="SUPFAM" id="SSF47226">
    <property type="entry name" value="Histidine-containing phosphotransfer domain, HPT domain"/>
    <property type="match status" value="3"/>
</dbReference>
<keyword evidence="10" id="KW-0902">Two-component regulatory system</keyword>
<reference evidence="16 17" key="2">
    <citation type="journal article" date="2010" name="Stand. Genomic Sci.">
        <title>Complete genome sequence of Syntrophothermus lipocalidus type strain (TGB-C1).</title>
        <authorList>
            <person name="Djao O.D."/>
            <person name="Zhang X."/>
            <person name="Lucas S."/>
            <person name="Lapidus A."/>
            <person name="Del Rio T.G."/>
            <person name="Nolan M."/>
            <person name="Tice H."/>
            <person name="Cheng J.F."/>
            <person name="Han C."/>
            <person name="Tapia R."/>
            <person name="Goodwin L."/>
            <person name="Pitluck S."/>
            <person name="Liolios K."/>
            <person name="Ivanova N."/>
            <person name="Mavromatis K."/>
            <person name="Mikhailova N."/>
            <person name="Ovchinnikova G."/>
            <person name="Pati A."/>
            <person name="Brambilla E."/>
            <person name="Chen A."/>
            <person name="Palaniappan K."/>
            <person name="Land M."/>
            <person name="Hauser L."/>
            <person name="Chang Y.J."/>
            <person name="Jeffries C.D."/>
            <person name="Rohde M."/>
            <person name="Sikorski J."/>
            <person name="Spring S."/>
            <person name="Goker M."/>
            <person name="Detter J.C."/>
            <person name="Woyke T."/>
            <person name="Bristow J."/>
            <person name="Eisen J.A."/>
            <person name="Markowitz V."/>
            <person name="Hugenholtz P."/>
            <person name="Kyrpides N.C."/>
            <person name="Klenk H.P."/>
        </authorList>
    </citation>
    <scope>NUCLEOTIDE SEQUENCE [LARGE SCALE GENOMIC DNA]</scope>
    <source>
        <strain evidence="17">DSM 12680 / TGB-C1</strain>
    </source>
</reference>
<dbReference type="GO" id="GO:0000155">
    <property type="term" value="F:phosphorelay sensor kinase activity"/>
    <property type="evidence" value="ECO:0007669"/>
    <property type="project" value="InterPro"/>
</dbReference>
<dbReference type="PANTHER" id="PTHR43395:SF10">
    <property type="entry name" value="CHEMOTAXIS PROTEIN CHEA"/>
    <property type="match status" value="1"/>
</dbReference>
<dbReference type="STRING" id="643648.Slip_1728"/>
<evidence type="ECO:0000256" key="12">
    <source>
        <dbReference type="PROSITE-ProRule" id="PRU00110"/>
    </source>
</evidence>
<dbReference type="InterPro" id="IPR036641">
    <property type="entry name" value="HPT_dom_sf"/>
</dbReference>
<dbReference type="InterPro" id="IPR036890">
    <property type="entry name" value="HATPase_C_sf"/>
</dbReference>
<organism evidence="16 17">
    <name type="scientific">Syntrophothermus lipocalidus (strain DSM 12680 / TGB-C1)</name>
    <dbReference type="NCBI Taxonomy" id="643648"/>
    <lineage>
        <taxon>Bacteria</taxon>
        <taxon>Bacillati</taxon>
        <taxon>Bacillota</taxon>
        <taxon>Clostridia</taxon>
        <taxon>Eubacteriales</taxon>
        <taxon>Syntrophomonadaceae</taxon>
        <taxon>Syntrophothermus</taxon>
    </lineage>
</organism>
<evidence type="ECO:0000259" key="13">
    <source>
        <dbReference type="PROSITE" id="PS50109"/>
    </source>
</evidence>
<dbReference type="PROSITE" id="PS50894">
    <property type="entry name" value="HPT"/>
    <property type="match status" value="2"/>
</dbReference>
<keyword evidence="5 12" id="KW-0597">Phosphoprotein</keyword>
<dbReference type="RefSeq" id="WP_013175887.1">
    <property type="nucleotide sequence ID" value="NC_014220.1"/>
</dbReference>
<comment type="catalytic activity">
    <reaction evidence="1">
        <text>ATP + protein L-histidine = ADP + protein N-phospho-L-histidine.</text>
        <dbReference type="EC" id="2.7.13.3"/>
    </reaction>
</comment>
<dbReference type="InterPro" id="IPR002545">
    <property type="entry name" value="CheW-lke_dom"/>
</dbReference>
<evidence type="ECO:0000256" key="9">
    <source>
        <dbReference type="ARBA" id="ARBA00022840"/>
    </source>
</evidence>
<feature type="domain" description="Histidine kinase" evidence="13">
    <location>
        <begin position="528"/>
        <end position="745"/>
    </location>
</feature>
<evidence type="ECO:0000313" key="16">
    <source>
        <dbReference type="EMBL" id="ADI02485.1"/>
    </source>
</evidence>
<accession>D7CP50</accession>
<dbReference type="SMART" id="SM00260">
    <property type="entry name" value="CheW"/>
    <property type="match status" value="1"/>
</dbReference>
<dbReference type="SUPFAM" id="SSF55874">
    <property type="entry name" value="ATPase domain of HSP90 chaperone/DNA topoisomerase II/histidine kinase"/>
    <property type="match status" value="1"/>
</dbReference>
<sequence length="890" mass="98618">MRLTFEPDDIDILQGIVEESSEHLRGIEEGILRLEADFDPETVDSVFRALHSVKGVAGLLDLTPIKDCAHCLESMLTDIRKGLYIPDSEITDLLLRGVDVLHLQLAEVVAQLQELQADPPQEPFALNIPDAGGKELAATVEEIRLRLTGQSQPEPDEEARPEQSPDFSYLLDQMLPDFIDETVEHLSSVEHYCVELEKHPQDPQILNSIMRSFHSIKGGAGVIASMRPDQGENDPVKLIRALTHAAETVLQSYLGQNQPLSESIVDLVLQAVDKVSALVKTLGEGGEPDPSTRDIIQRMEMAARCVSSRRNETEESMSTRPFLASNQLAAFINIANQALESIKGLLDTAREGYPVRTNRFRQYSRALKNLHSSARYLGFNELAEEAATQAQFVRTVTPERDVLTGSMLERLRAGFERLLYLLETKVAEVERIIEDVPLEYADKRLGEILVESGLASPSEVAMALSKQAVAREKQRETAEETRPVGEIAGQSVRVSQEKLDRLMNMIGELLISKNNILHLARKVSMEYNLPALSREVKAAAMEVARISDELQDAIMSARMIPLRVLFQRYPRTIRDISRKSGKQVDLVITGEDTELDKTVIEAINDPLVHMLRNAVDHGIEPPEERKALGKHPQGTISIRAYYQGGYVVIEISDDGRGLDPERIKQKAVEKGLVHPVHAQTMSPEDLYQFIFAPGFSTAQEVTELSGRGVGMDVVKNNIERLGGFIYVDSQPSAGTTFTLKIPLSMSIIQGLMVEALGQRFIIALDAIVETVKLPLAFIRSYKQKLVADIRGQIIPLIRLGQVLGIESPSDRNGVDQSEDGRVPIVVLDIDRVRVGLIVDRFQNQQEFVIKSLSEELAGLKVYSGATILGDGSVVLILNPVQLLQLHLTGS</sequence>
<dbReference type="EMBL" id="CP002048">
    <property type="protein sequence ID" value="ADI02485.1"/>
    <property type="molecule type" value="Genomic_DNA"/>
</dbReference>